<gene>
    <name evidence="1" type="ORF">TorRG33x02_174020</name>
</gene>
<dbReference type="AlphaFoldDB" id="A0A2P5EMW7"/>
<dbReference type="InParanoid" id="A0A2P5EMW7"/>
<proteinExistence type="predicted"/>
<organism evidence="1 2">
    <name type="scientific">Trema orientale</name>
    <name type="common">Charcoal tree</name>
    <name type="synonym">Celtis orientalis</name>
    <dbReference type="NCBI Taxonomy" id="63057"/>
    <lineage>
        <taxon>Eukaryota</taxon>
        <taxon>Viridiplantae</taxon>
        <taxon>Streptophyta</taxon>
        <taxon>Embryophyta</taxon>
        <taxon>Tracheophyta</taxon>
        <taxon>Spermatophyta</taxon>
        <taxon>Magnoliopsida</taxon>
        <taxon>eudicotyledons</taxon>
        <taxon>Gunneridae</taxon>
        <taxon>Pentapetalae</taxon>
        <taxon>rosids</taxon>
        <taxon>fabids</taxon>
        <taxon>Rosales</taxon>
        <taxon>Cannabaceae</taxon>
        <taxon>Trema</taxon>
    </lineage>
</organism>
<reference evidence="2" key="1">
    <citation type="submission" date="2016-06" db="EMBL/GenBank/DDBJ databases">
        <title>Parallel loss of symbiosis genes in relatives of nitrogen-fixing non-legume Parasponia.</title>
        <authorList>
            <person name="Van Velzen R."/>
            <person name="Holmer R."/>
            <person name="Bu F."/>
            <person name="Rutten L."/>
            <person name="Van Zeijl A."/>
            <person name="Liu W."/>
            <person name="Santuari L."/>
            <person name="Cao Q."/>
            <person name="Sharma T."/>
            <person name="Shen D."/>
            <person name="Roswanjaya Y."/>
            <person name="Wardhani T."/>
            <person name="Kalhor M.S."/>
            <person name="Jansen J."/>
            <person name="Van den Hoogen J."/>
            <person name="Gungor B."/>
            <person name="Hartog M."/>
            <person name="Hontelez J."/>
            <person name="Verver J."/>
            <person name="Yang W.-C."/>
            <person name="Schijlen E."/>
            <person name="Repin R."/>
            <person name="Schilthuizen M."/>
            <person name="Schranz E."/>
            <person name="Heidstra R."/>
            <person name="Miyata K."/>
            <person name="Fedorova E."/>
            <person name="Kohlen W."/>
            <person name="Bisseling T."/>
            <person name="Smit S."/>
            <person name="Geurts R."/>
        </authorList>
    </citation>
    <scope>NUCLEOTIDE SEQUENCE [LARGE SCALE GENOMIC DNA]</scope>
    <source>
        <strain evidence="2">cv. RG33-2</strain>
    </source>
</reference>
<protein>
    <submittedName>
        <fullName evidence="1">Uncharacterized protein</fullName>
    </submittedName>
</protein>
<sequence length="68" mass="7285">MVGVDLDSASSLGPDRESIRTTIRLTKSNQVVGLYAGSLVCIAASEADRRKKMVAHHRVTELETGVMG</sequence>
<dbReference type="Proteomes" id="UP000237000">
    <property type="component" value="Unassembled WGS sequence"/>
</dbReference>
<name>A0A2P5EMW7_TREOI</name>
<accession>A0A2P5EMW7</accession>
<keyword evidence="2" id="KW-1185">Reference proteome</keyword>
<evidence type="ECO:0000313" key="1">
    <source>
        <dbReference type="EMBL" id="PON86876.1"/>
    </source>
</evidence>
<comment type="caution">
    <text evidence="1">The sequence shown here is derived from an EMBL/GenBank/DDBJ whole genome shotgun (WGS) entry which is preliminary data.</text>
</comment>
<dbReference type="OrthoDB" id="10445183at2759"/>
<evidence type="ECO:0000313" key="2">
    <source>
        <dbReference type="Proteomes" id="UP000237000"/>
    </source>
</evidence>
<dbReference type="EMBL" id="JXTC01000125">
    <property type="protein sequence ID" value="PON86876.1"/>
    <property type="molecule type" value="Genomic_DNA"/>
</dbReference>